<comment type="function">
    <text evidence="7">Putative phospholipase.</text>
</comment>
<accession>A0AAW2HZ21</accession>
<reference evidence="8" key="1">
    <citation type="journal article" date="2024" name="Gigascience">
        <title>Chromosome-level genome of the poultry shaft louse Menopon gallinae provides insight into the host-switching and adaptive evolution of parasitic lice.</title>
        <authorList>
            <person name="Xu Y."/>
            <person name="Ma L."/>
            <person name="Liu S."/>
            <person name="Liang Y."/>
            <person name="Liu Q."/>
            <person name="He Z."/>
            <person name="Tian L."/>
            <person name="Duan Y."/>
            <person name="Cai W."/>
            <person name="Li H."/>
            <person name="Song F."/>
        </authorList>
    </citation>
    <scope>NUCLEOTIDE SEQUENCE</scope>
    <source>
        <strain evidence="8">Cailab_2023a</strain>
    </source>
</reference>
<evidence type="ECO:0000256" key="6">
    <source>
        <dbReference type="ARBA" id="ARBA00023180"/>
    </source>
</evidence>
<name>A0AAW2HZ21_9NEOP</name>
<keyword evidence="3 7" id="KW-0378">Hydrolase</keyword>
<dbReference type="Gene3D" id="3.60.60.30">
    <property type="match status" value="1"/>
</dbReference>
<dbReference type="EMBL" id="JARGDH010000002">
    <property type="protein sequence ID" value="KAL0275329.1"/>
    <property type="molecule type" value="Genomic_DNA"/>
</dbReference>
<evidence type="ECO:0000256" key="1">
    <source>
        <dbReference type="ARBA" id="ARBA00007835"/>
    </source>
</evidence>
<evidence type="ECO:0000256" key="4">
    <source>
        <dbReference type="ARBA" id="ARBA00022963"/>
    </source>
</evidence>
<proteinExistence type="inferred from homology"/>
<dbReference type="Pfam" id="PF04916">
    <property type="entry name" value="Phospholip_B"/>
    <property type="match status" value="1"/>
</dbReference>
<dbReference type="PANTHER" id="PTHR12370">
    <property type="entry name" value="PHOSPHOLIPASE B-RELATED"/>
    <property type="match status" value="1"/>
</dbReference>
<keyword evidence="4 7" id="KW-0442">Lipid degradation</keyword>
<evidence type="ECO:0000256" key="5">
    <source>
        <dbReference type="ARBA" id="ARBA00023098"/>
    </source>
</evidence>
<organism evidence="8">
    <name type="scientific">Menopon gallinae</name>
    <name type="common">poultry shaft louse</name>
    <dbReference type="NCBI Taxonomy" id="328185"/>
    <lineage>
        <taxon>Eukaryota</taxon>
        <taxon>Metazoa</taxon>
        <taxon>Ecdysozoa</taxon>
        <taxon>Arthropoda</taxon>
        <taxon>Hexapoda</taxon>
        <taxon>Insecta</taxon>
        <taxon>Pterygota</taxon>
        <taxon>Neoptera</taxon>
        <taxon>Paraneoptera</taxon>
        <taxon>Psocodea</taxon>
        <taxon>Troctomorpha</taxon>
        <taxon>Phthiraptera</taxon>
        <taxon>Amblycera</taxon>
        <taxon>Menoponidae</taxon>
        <taxon>Menopon</taxon>
    </lineage>
</organism>
<comment type="caution">
    <text evidence="8">The sequence shown here is derived from an EMBL/GenBank/DDBJ whole genome shotgun (WGS) entry which is preliminary data.</text>
</comment>
<keyword evidence="5 7" id="KW-0443">Lipid metabolism</keyword>
<comment type="similarity">
    <text evidence="1 7">Belongs to the phospholipase B-like family.</text>
</comment>
<feature type="chain" id="PRO_5044360712" description="Phospholipase B-like" evidence="7">
    <location>
        <begin position="21"/>
        <end position="572"/>
    </location>
</feature>
<evidence type="ECO:0000313" key="8">
    <source>
        <dbReference type="EMBL" id="KAL0275330.1"/>
    </source>
</evidence>
<feature type="signal peptide" evidence="7">
    <location>
        <begin position="1"/>
        <end position="20"/>
    </location>
</feature>
<protein>
    <recommendedName>
        <fullName evidence="7">Phospholipase B-like</fullName>
        <ecNumber evidence="7">3.1.1.-</ecNumber>
    </recommendedName>
</protein>
<evidence type="ECO:0000256" key="7">
    <source>
        <dbReference type="RuleBase" id="RU364138"/>
    </source>
</evidence>
<evidence type="ECO:0000256" key="3">
    <source>
        <dbReference type="ARBA" id="ARBA00022801"/>
    </source>
</evidence>
<dbReference type="EC" id="3.1.1.-" evidence="7"/>
<dbReference type="InterPro" id="IPR007000">
    <property type="entry name" value="PLipase_B-like"/>
</dbReference>
<sequence>MMARWRLLFTAAFLISSSWADRQLYVFTVGEDGDVVQQVETDNPIKYFKTVQDSNVIAKALLNPTYKETGWDIIEIKTNEAFTDEEQAYAAGYVEGKVTHDAIYRHWYNTLEDICRDQEKICEEVEDFVKTNLKWLRRGMDAYSNSSDYWHQVKLYYTQLEGMADGYSSANSSPKTVLRVQDIHLLNNPDLSDIVEVIKARKNNFTNIDPGKDPKVLGLLRCSALIKVLPDGREMYAAQDTWSEYGSMLRFQKKYDFAFHNISNPQEVIPGRAMTFSSYPGVITSGDDFYVISSGLVTMETTIGNSNASLWRYVKPEKQISEGVRSMVANRLARNGREWSEIFSKFNSGTYNNQWMVVDYNKFKKGTKPEDLPDELLWIAEQIPGYIRSEDMTSVLRKQGYWPSYNVAFFEDVFNKSGNQPMVDKFGDWFTYDRTPRALIFKRDHVKVDSLKSMLALMRYNDFRNDPLSACDCTPPYSGENAIAARCDLNPRNGSYPFPALGHRSHGATDAKITSQTLILNGLQFLAVSGPPFNLTNGIPPFQWSKTDFANITRHVGHPDLWEFKPIIHIWS</sequence>
<keyword evidence="6" id="KW-0325">Glycoprotein</keyword>
<evidence type="ECO:0000256" key="2">
    <source>
        <dbReference type="ARBA" id="ARBA00022729"/>
    </source>
</evidence>
<dbReference type="AlphaFoldDB" id="A0AAW2HZ21"/>
<dbReference type="EMBL" id="JARGDH010000002">
    <property type="protein sequence ID" value="KAL0275330.1"/>
    <property type="molecule type" value="Genomic_DNA"/>
</dbReference>
<dbReference type="PANTHER" id="PTHR12370:SF3">
    <property type="entry name" value="PHOSPHOLIPASE B-LIKE 2-RELATED"/>
    <property type="match status" value="1"/>
</dbReference>
<dbReference type="GO" id="GO:0005576">
    <property type="term" value="C:extracellular region"/>
    <property type="evidence" value="ECO:0007669"/>
    <property type="project" value="TreeGrafter"/>
</dbReference>
<keyword evidence="2 7" id="KW-0732">Signal</keyword>
<dbReference type="GO" id="GO:0004620">
    <property type="term" value="F:phospholipase activity"/>
    <property type="evidence" value="ECO:0007669"/>
    <property type="project" value="InterPro"/>
</dbReference>
<gene>
    <name evidence="8" type="ORF">PYX00_003212</name>
</gene>
<dbReference type="GO" id="GO:0009395">
    <property type="term" value="P:phospholipid catabolic process"/>
    <property type="evidence" value="ECO:0007669"/>
    <property type="project" value="TreeGrafter"/>
</dbReference>